<keyword evidence="1" id="KW-1133">Transmembrane helix</keyword>
<evidence type="ECO:0000256" key="1">
    <source>
        <dbReference type="SAM" id="Phobius"/>
    </source>
</evidence>
<dbReference type="InterPro" id="IPR020511">
    <property type="entry name" value="Uncharacterised_HI0941"/>
</dbReference>
<gene>
    <name evidence="2" type="ORF">JP32_08315</name>
</gene>
<evidence type="ECO:0000313" key="2">
    <source>
        <dbReference type="EMBL" id="KGQ30682.1"/>
    </source>
</evidence>
<dbReference type="AlphaFoldDB" id="A0A0A2XIA8"/>
<dbReference type="Proteomes" id="UP000030526">
    <property type="component" value="Unassembled WGS sequence"/>
</dbReference>
<protein>
    <submittedName>
        <fullName evidence="2">Iron ABC transporter substrate-binding protein</fullName>
    </submittedName>
</protein>
<dbReference type="Pfam" id="PF17344">
    <property type="entry name" value="DUF5374"/>
    <property type="match status" value="1"/>
</dbReference>
<accession>A0A0A2XIA8</accession>
<sequence>MILAQHNLKGSAIINVLVTLMFLSLLLLSIQHWIKRQQQQTANLWQATQALQIAENQWNLRVIGENCEKNVQQNGIVFNIQCSGNQVVVHYPLGKIVL</sequence>
<organism evidence="2 3">
    <name type="scientific">Gallibacterium anatis</name>
    <dbReference type="NCBI Taxonomy" id="750"/>
    <lineage>
        <taxon>Bacteria</taxon>
        <taxon>Pseudomonadati</taxon>
        <taxon>Pseudomonadota</taxon>
        <taxon>Gammaproteobacteria</taxon>
        <taxon>Pasteurellales</taxon>
        <taxon>Pasteurellaceae</taxon>
        <taxon>Gallibacterium</taxon>
    </lineage>
</organism>
<reference evidence="2 3" key="1">
    <citation type="submission" date="2014-08" db="EMBL/GenBank/DDBJ databases">
        <title>Chaperone-usher fimbriae in a diverse selection of Gallibacterium genomes.</title>
        <authorList>
            <person name="Kudirkiene E."/>
            <person name="Bager R.J."/>
            <person name="Johnson T.J."/>
            <person name="Bojesen A.M."/>
        </authorList>
    </citation>
    <scope>NUCLEOTIDE SEQUENCE [LARGE SCALE GENOMIC DNA]</scope>
    <source>
        <strain evidence="2 3">20558/3kl.</strain>
    </source>
</reference>
<dbReference type="RefSeq" id="WP_039084271.1">
    <property type="nucleotide sequence ID" value="NZ_JPXS01000042.1"/>
</dbReference>
<keyword evidence="1" id="KW-0472">Membrane</keyword>
<dbReference type="EMBL" id="JPXS01000042">
    <property type="protein sequence ID" value="KGQ30682.1"/>
    <property type="molecule type" value="Genomic_DNA"/>
</dbReference>
<comment type="caution">
    <text evidence="2">The sequence shown here is derived from an EMBL/GenBank/DDBJ whole genome shotgun (WGS) entry which is preliminary data.</text>
</comment>
<evidence type="ECO:0000313" key="3">
    <source>
        <dbReference type="Proteomes" id="UP000030526"/>
    </source>
</evidence>
<name>A0A0A2XIA8_9PAST</name>
<keyword evidence="1" id="KW-0812">Transmembrane</keyword>
<proteinExistence type="predicted"/>
<feature type="transmembrane region" description="Helical" evidence="1">
    <location>
        <begin position="12"/>
        <end position="30"/>
    </location>
</feature>